<evidence type="ECO:0000256" key="1">
    <source>
        <dbReference type="SAM" id="MobiDB-lite"/>
    </source>
</evidence>
<keyword evidence="5" id="KW-1185">Reference proteome</keyword>
<dbReference type="Proteomes" id="UP001157161">
    <property type="component" value="Unassembled WGS sequence"/>
</dbReference>
<dbReference type="EMBL" id="BSUM01000005">
    <property type="protein sequence ID" value="GMA33775.1"/>
    <property type="molecule type" value="Genomic_DNA"/>
</dbReference>
<reference evidence="3" key="2">
    <citation type="submission" date="2023-02" db="EMBL/GenBank/DDBJ databases">
        <authorList>
            <person name="Sun Q."/>
            <person name="Mori K."/>
        </authorList>
    </citation>
    <scope>NUCLEOTIDE SEQUENCE</scope>
    <source>
        <strain evidence="3">NBRC 112290</strain>
    </source>
</reference>
<name>A0AA37XIY3_9MICO</name>
<dbReference type="EMBL" id="BSUM01000004">
    <property type="protein sequence ID" value="GMA33711.1"/>
    <property type="molecule type" value="Genomic_DNA"/>
</dbReference>
<evidence type="ECO:0000313" key="2">
    <source>
        <dbReference type="EMBL" id="GMA33644.1"/>
    </source>
</evidence>
<evidence type="ECO:0000313" key="4">
    <source>
        <dbReference type="EMBL" id="GMA33775.1"/>
    </source>
</evidence>
<dbReference type="EMBL" id="BSUM01000003">
    <property type="protein sequence ID" value="GMA33644.1"/>
    <property type="molecule type" value="Genomic_DNA"/>
</dbReference>
<dbReference type="AlphaFoldDB" id="A0AA37XIY3"/>
<sequence length="126" mass="13527">MARTPTPDQAVELARAAQETRIDSVRELAVTRQAVTDAQAESAALLARAQQEASDLVKNAELADVRAYDAAVNAGWSQAELRKIGLPPAAKTTRVARRRRTAAAPTPDPVPQSAEQELQQHEGHPS</sequence>
<comment type="caution">
    <text evidence="3">The sequence shown here is derived from an EMBL/GenBank/DDBJ whole genome shotgun (WGS) entry which is preliminary data.</text>
</comment>
<accession>A0AA37XIY3</accession>
<protein>
    <submittedName>
        <fullName evidence="3">Uncharacterized protein</fullName>
    </submittedName>
</protein>
<evidence type="ECO:0000313" key="3">
    <source>
        <dbReference type="EMBL" id="GMA33711.1"/>
    </source>
</evidence>
<reference evidence="3" key="1">
    <citation type="journal article" date="2014" name="Int. J. Syst. Evol. Microbiol.">
        <title>Complete genome sequence of Corynebacterium casei LMG S-19264T (=DSM 44701T), isolated from a smear-ripened cheese.</title>
        <authorList>
            <consortium name="US DOE Joint Genome Institute (JGI-PGF)"/>
            <person name="Walter F."/>
            <person name="Albersmeier A."/>
            <person name="Kalinowski J."/>
            <person name="Ruckert C."/>
        </authorList>
    </citation>
    <scope>NUCLEOTIDE SEQUENCE</scope>
    <source>
        <strain evidence="3">NBRC 112290</strain>
    </source>
</reference>
<organism evidence="3 5">
    <name type="scientific">Litorihabitans aurantiacus</name>
    <dbReference type="NCBI Taxonomy" id="1930061"/>
    <lineage>
        <taxon>Bacteria</taxon>
        <taxon>Bacillati</taxon>
        <taxon>Actinomycetota</taxon>
        <taxon>Actinomycetes</taxon>
        <taxon>Micrococcales</taxon>
        <taxon>Beutenbergiaceae</taxon>
        <taxon>Litorihabitans</taxon>
    </lineage>
</organism>
<gene>
    <name evidence="2" type="ORF">GCM10025875_36360</name>
    <name evidence="3" type="ORF">GCM10025875_37030</name>
    <name evidence="4" type="ORF">GCM10025875_37670</name>
</gene>
<proteinExistence type="predicted"/>
<feature type="region of interest" description="Disordered" evidence="1">
    <location>
        <begin position="87"/>
        <end position="126"/>
    </location>
</feature>
<evidence type="ECO:0000313" key="5">
    <source>
        <dbReference type="Proteomes" id="UP001157161"/>
    </source>
</evidence>